<proteinExistence type="predicted"/>
<sequence length="43" mass="4725">IGNIDTPRSVAWIPTPLGNKRNVLNVVAIMTLRLSVQIILAKQ</sequence>
<reference evidence="1" key="1">
    <citation type="journal article" date="2014" name="Front. Microbiol.">
        <title>High frequency of phylogenetically diverse reductive dehalogenase-homologous genes in deep subseafloor sedimentary metagenomes.</title>
        <authorList>
            <person name="Kawai M."/>
            <person name="Futagami T."/>
            <person name="Toyoda A."/>
            <person name="Takaki Y."/>
            <person name="Nishi S."/>
            <person name="Hori S."/>
            <person name="Arai W."/>
            <person name="Tsubouchi T."/>
            <person name="Morono Y."/>
            <person name="Uchiyama I."/>
            <person name="Ito T."/>
            <person name="Fujiyama A."/>
            <person name="Inagaki F."/>
            <person name="Takami H."/>
        </authorList>
    </citation>
    <scope>NUCLEOTIDE SEQUENCE</scope>
    <source>
        <strain evidence="1">Expedition CK06-06</strain>
    </source>
</reference>
<protein>
    <submittedName>
        <fullName evidence="1">Uncharacterized protein</fullName>
    </submittedName>
</protein>
<dbReference type="EMBL" id="BART01037644">
    <property type="protein sequence ID" value="GAH09612.1"/>
    <property type="molecule type" value="Genomic_DNA"/>
</dbReference>
<gene>
    <name evidence="1" type="ORF">S01H4_62872</name>
</gene>
<organism evidence="1">
    <name type="scientific">marine sediment metagenome</name>
    <dbReference type="NCBI Taxonomy" id="412755"/>
    <lineage>
        <taxon>unclassified sequences</taxon>
        <taxon>metagenomes</taxon>
        <taxon>ecological metagenomes</taxon>
    </lineage>
</organism>
<name>X1CPA1_9ZZZZ</name>
<dbReference type="AlphaFoldDB" id="X1CPA1"/>
<feature type="non-terminal residue" evidence="1">
    <location>
        <position position="1"/>
    </location>
</feature>
<accession>X1CPA1</accession>
<evidence type="ECO:0000313" key="1">
    <source>
        <dbReference type="EMBL" id="GAH09612.1"/>
    </source>
</evidence>
<comment type="caution">
    <text evidence="1">The sequence shown here is derived from an EMBL/GenBank/DDBJ whole genome shotgun (WGS) entry which is preliminary data.</text>
</comment>